<protein>
    <submittedName>
        <fullName evidence="2">Uncharacterized protein</fullName>
    </submittedName>
</protein>
<keyword evidence="3" id="KW-1185">Reference proteome</keyword>
<dbReference type="Proteomes" id="UP000190044">
    <property type="component" value="Unassembled WGS sequence"/>
</dbReference>
<feature type="compositionally biased region" description="Acidic residues" evidence="1">
    <location>
        <begin position="37"/>
        <end position="47"/>
    </location>
</feature>
<dbReference type="AlphaFoldDB" id="A0A1T5BQN2"/>
<evidence type="ECO:0000313" key="3">
    <source>
        <dbReference type="Proteomes" id="UP000190044"/>
    </source>
</evidence>
<sequence length="96" mass="10303">MSKKPSQTAPAEAPEAPTEAASEVAPEVAPEASPEAPAEDTQEDAAEAPEAAPESTGRVVEDHTEEPFPESESSPYDRKPKVERTERNGRVIETYL</sequence>
<feature type="region of interest" description="Disordered" evidence="1">
    <location>
        <begin position="1"/>
        <end position="96"/>
    </location>
</feature>
<reference evidence="3" key="1">
    <citation type="submission" date="2017-02" db="EMBL/GenBank/DDBJ databases">
        <authorList>
            <person name="Varghese N."/>
            <person name="Submissions S."/>
        </authorList>
    </citation>
    <scope>NUCLEOTIDE SEQUENCE [LARGE SCALE GENOMIC DNA]</scope>
    <source>
        <strain evidence="3">R11H</strain>
    </source>
</reference>
<name>A0A1T5BQN2_9SPHN</name>
<proteinExistence type="predicted"/>
<evidence type="ECO:0000313" key="2">
    <source>
        <dbReference type="EMBL" id="SKB49672.1"/>
    </source>
</evidence>
<feature type="compositionally biased region" description="Low complexity" evidence="1">
    <location>
        <begin position="8"/>
        <end position="36"/>
    </location>
</feature>
<accession>A0A1T5BQN2</accession>
<gene>
    <name evidence="2" type="ORF">SAMN06295937_100767</name>
</gene>
<dbReference type="RefSeq" id="WP_079638084.1">
    <property type="nucleotide sequence ID" value="NZ_FUYP01000007.1"/>
</dbReference>
<organism evidence="2 3">
    <name type="scientific">Sphingopyxis flava</name>
    <dbReference type="NCBI Taxonomy" id="1507287"/>
    <lineage>
        <taxon>Bacteria</taxon>
        <taxon>Pseudomonadati</taxon>
        <taxon>Pseudomonadota</taxon>
        <taxon>Alphaproteobacteria</taxon>
        <taxon>Sphingomonadales</taxon>
        <taxon>Sphingomonadaceae</taxon>
        <taxon>Sphingopyxis</taxon>
    </lineage>
</organism>
<feature type="compositionally biased region" description="Basic and acidic residues" evidence="1">
    <location>
        <begin position="75"/>
        <end position="90"/>
    </location>
</feature>
<dbReference type="EMBL" id="FUYP01000007">
    <property type="protein sequence ID" value="SKB49672.1"/>
    <property type="molecule type" value="Genomic_DNA"/>
</dbReference>
<evidence type="ECO:0000256" key="1">
    <source>
        <dbReference type="SAM" id="MobiDB-lite"/>
    </source>
</evidence>